<keyword evidence="4" id="KW-1185">Reference proteome</keyword>
<feature type="coiled-coil region" evidence="1">
    <location>
        <begin position="67"/>
        <end position="94"/>
    </location>
</feature>
<dbReference type="STRING" id="1324957.K933_12031"/>
<feature type="transmembrane region" description="Helical" evidence="2">
    <location>
        <begin position="151"/>
        <end position="170"/>
    </location>
</feature>
<reference evidence="3 4" key="1">
    <citation type="journal article" date="2013" name="Genome Announc.">
        <title>Draft Genome Sequence of 'Candidatus Halobonum tyrrellensis' Strain G22, Isolated from the Hypersaline Waters of Lake Tyrrell, Australia.</title>
        <authorList>
            <person name="Ugalde J.A."/>
            <person name="Narasingarao P."/>
            <person name="Kuo S."/>
            <person name="Podell S."/>
            <person name="Allen E.E."/>
        </authorList>
    </citation>
    <scope>NUCLEOTIDE SEQUENCE [LARGE SCALE GENOMIC DNA]</scope>
    <source>
        <strain evidence="3 4">G22</strain>
    </source>
</reference>
<sequence>AGDDLPGSAGEAFAEATRRRRALRVGVRRAFCGDHGPFADATSPRLRGAAALLAVAAREGRPAGGALVDHAERLDDLREHERAARRELASVTETLTNTAALFGPLVGGATVALAGRLAAATGAGSATATAAEASAFGGAAPLPPTVLGPAVGAYVLLLAVLLTALATGVERGLDRALLARRIGLALLTATGSFLAGVVGAGLLL</sequence>
<organism evidence="3 4">
    <name type="scientific">Candidatus Halobonum tyrrellensis G22</name>
    <dbReference type="NCBI Taxonomy" id="1324957"/>
    <lineage>
        <taxon>Archaea</taxon>
        <taxon>Methanobacteriati</taxon>
        <taxon>Methanobacteriota</taxon>
        <taxon>Stenosarchaea group</taxon>
        <taxon>Halobacteria</taxon>
        <taxon>Halobacteriales</taxon>
        <taxon>Haloferacaceae</taxon>
        <taxon>Candidatus Halobonum</taxon>
    </lineage>
</organism>
<dbReference type="Proteomes" id="UP000017840">
    <property type="component" value="Unassembled WGS sequence"/>
</dbReference>
<evidence type="ECO:0000313" key="4">
    <source>
        <dbReference type="Proteomes" id="UP000017840"/>
    </source>
</evidence>
<feature type="transmembrane region" description="Helical" evidence="2">
    <location>
        <begin position="182"/>
        <end position="203"/>
    </location>
</feature>
<dbReference type="AlphaFoldDB" id="V4HIW2"/>
<dbReference type="PATRIC" id="fig|1324957.4.peg.2443"/>
<evidence type="ECO:0008006" key="5">
    <source>
        <dbReference type="Google" id="ProtNLM"/>
    </source>
</evidence>
<keyword evidence="2" id="KW-0812">Transmembrane</keyword>
<evidence type="ECO:0000256" key="1">
    <source>
        <dbReference type="SAM" id="Coils"/>
    </source>
</evidence>
<keyword evidence="1" id="KW-0175">Coiled coil</keyword>
<dbReference type="eggNOG" id="arCOG01814">
    <property type="taxonomic scope" value="Archaea"/>
</dbReference>
<evidence type="ECO:0000256" key="2">
    <source>
        <dbReference type="SAM" id="Phobius"/>
    </source>
</evidence>
<accession>V4HIW2</accession>
<comment type="caution">
    <text evidence="3">The sequence shown here is derived from an EMBL/GenBank/DDBJ whole genome shotgun (WGS) entry which is preliminary data.</text>
</comment>
<dbReference type="EMBL" id="ASGZ01000042">
    <property type="protein sequence ID" value="ESP87839.1"/>
    <property type="molecule type" value="Genomic_DNA"/>
</dbReference>
<keyword evidence="2" id="KW-1133">Transmembrane helix</keyword>
<keyword evidence="2" id="KW-0472">Membrane</keyword>
<proteinExistence type="predicted"/>
<feature type="non-terminal residue" evidence="3">
    <location>
        <position position="1"/>
    </location>
</feature>
<name>V4HIW2_9EURY</name>
<evidence type="ECO:0000313" key="3">
    <source>
        <dbReference type="EMBL" id="ESP87839.1"/>
    </source>
</evidence>
<protein>
    <recommendedName>
        <fullName evidence="5">Type II secretion system protein</fullName>
    </recommendedName>
</protein>
<gene>
    <name evidence="3" type="ORF">K933_12031</name>
</gene>